<protein>
    <submittedName>
        <fullName evidence="1">Uncharacterized protein</fullName>
    </submittedName>
</protein>
<gene>
    <name evidence="1" type="ORF">H5410_061298</name>
</gene>
<sequence length="79" mass="8530">MRQAELAGAKSDAISTAYSDISNAKNNDFIVGTANEGDLLKREEVGDIRDKRSHTSGLFLVAGIFQEELEVESSDALIT</sequence>
<comment type="caution">
    <text evidence="1">The sequence shown here is derived from an EMBL/GenBank/DDBJ whole genome shotgun (WGS) entry which is preliminary data.</text>
</comment>
<dbReference type="EMBL" id="JACXVP010000012">
    <property type="protein sequence ID" value="KAG5571532.1"/>
    <property type="molecule type" value="Genomic_DNA"/>
</dbReference>
<evidence type="ECO:0000313" key="1">
    <source>
        <dbReference type="EMBL" id="KAG5571532.1"/>
    </source>
</evidence>
<proteinExistence type="predicted"/>
<dbReference type="Proteomes" id="UP000824120">
    <property type="component" value="Chromosome 12"/>
</dbReference>
<organism evidence="1 2">
    <name type="scientific">Solanum commersonii</name>
    <name type="common">Commerson's wild potato</name>
    <name type="synonym">Commerson's nightshade</name>
    <dbReference type="NCBI Taxonomy" id="4109"/>
    <lineage>
        <taxon>Eukaryota</taxon>
        <taxon>Viridiplantae</taxon>
        <taxon>Streptophyta</taxon>
        <taxon>Embryophyta</taxon>
        <taxon>Tracheophyta</taxon>
        <taxon>Spermatophyta</taxon>
        <taxon>Magnoliopsida</taxon>
        <taxon>eudicotyledons</taxon>
        <taxon>Gunneridae</taxon>
        <taxon>Pentapetalae</taxon>
        <taxon>asterids</taxon>
        <taxon>lamiids</taxon>
        <taxon>Solanales</taxon>
        <taxon>Solanaceae</taxon>
        <taxon>Solanoideae</taxon>
        <taxon>Solaneae</taxon>
        <taxon>Solanum</taxon>
    </lineage>
</organism>
<keyword evidence="2" id="KW-1185">Reference proteome</keyword>
<evidence type="ECO:0000313" key="2">
    <source>
        <dbReference type="Proteomes" id="UP000824120"/>
    </source>
</evidence>
<dbReference type="AlphaFoldDB" id="A0A9J5W8H2"/>
<reference evidence="1 2" key="1">
    <citation type="submission" date="2020-09" db="EMBL/GenBank/DDBJ databases">
        <title>De no assembly of potato wild relative species, Solanum commersonii.</title>
        <authorList>
            <person name="Cho K."/>
        </authorList>
    </citation>
    <scope>NUCLEOTIDE SEQUENCE [LARGE SCALE GENOMIC DNA]</scope>
    <source>
        <strain evidence="1">LZ3.2</strain>
        <tissue evidence="1">Leaf</tissue>
    </source>
</reference>
<accession>A0A9J5W8H2</accession>
<name>A0A9J5W8H2_SOLCO</name>